<comment type="caution">
    <text evidence="1">The sequence shown here is derived from an EMBL/GenBank/DDBJ whole genome shotgun (WGS) entry which is preliminary data.</text>
</comment>
<organism evidence="1 2">
    <name type="scientific">Pristionchus entomophagus</name>
    <dbReference type="NCBI Taxonomy" id="358040"/>
    <lineage>
        <taxon>Eukaryota</taxon>
        <taxon>Metazoa</taxon>
        <taxon>Ecdysozoa</taxon>
        <taxon>Nematoda</taxon>
        <taxon>Chromadorea</taxon>
        <taxon>Rhabditida</taxon>
        <taxon>Rhabditina</taxon>
        <taxon>Diplogasteromorpha</taxon>
        <taxon>Diplogasteroidea</taxon>
        <taxon>Neodiplogasteridae</taxon>
        <taxon>Pristionchus</taxon>
    </lineage>
</organism>
<accession>A0AAV5THD4</accession>
<proteinExistence type="predicted"/>
<feature type="non-terminal residue" evidence="1">
    <location>
        <position position="1"/>
    </location>
</feature>
<reference evidence="1" key="1">
    <citation type="submission" date="2023-10" db="EMBL/GenBank/DDBJ databases">
        <title>Genome assembly of Pristionchus species.</title>
        <authorList>
            <person name="Yoshida K."/>
            <person name="Sommer R.J."/>
        </authorList>
    </citation>
    <scope>NUCLEOTIDE SEQUENCE</scope>
    <source>
        <strain evidence="1">RS0144</strain>
    </source>
</reference>
<dbReference type="Proteomes" id="UP001432027">
    <property type="component" value="Unassembled WGS sequence"/>
</dbReference>
<gene>
    <name evidence="1" type="ORF">PENTCL1PPCAC_15901</name>
</gene>
<name>A0AAV5THD4_9BILA</name>
<dbReference type="AlphaFoldDB" id="A0AAV5THD4"/>
<protein>
    <recommendedName>
        <fullName evidence="3">G protein-coupled receptor</fullName>
    </recommendedName>
</protein>
<keyword evidence="2" id="KW-1185">Reference proteome</keyword>
<dbReference type="EMBL" id="BTSX01000004">
    <property type="protein sequence ID" value="GMS93726.1"/>
    <property type="molecule type" value="Genomic_DNA"/>
</dbReference>
<evidence type="ECO:0008006" key="3">
    <source>
        <dbReference type="Google" id="ProtNLM"/>
    </source>
</evidence>
<evidence type="ECO:0000313" key="2">
    <source>
        <dbReference type="Proteomes" id="UP001432027"/>
    </source>
</evidence>
<sequence length="70" mass="8021">FFFALERLIATFAWSWYEKESPSTVLVFIVMDSGSMIWSWMWAGAFIFGLPSRRSCQLPCTHQVKGGSSH</sequence>
<evidence type="ECO:0000313" key="1">
    <source>
        <dbReference type="EMBL" id="GMS93726.1"/>
    </source>
</evidence>